<dbReference type="InterPro" id="IPR000268">
    <property type="entry name" value="RPABC5/Rpb10"/>
</dbReference>
<comment type="subcellular location">
    <subcellularLocation>
        <location evidence="1">Nucleus</location>
    </subcellularLocation>
</comment>
<dbReference type="GO" id="GO:0003677">
    <property type="term" value="F:DNA binding"/>
    <property type="evidence" value="ECO:0007669"/>
    <property type="project" value="InterPro"/>
</dbReference>
<gene>
    <name evidence="8" type="ORF">DKX38_004359</name>
</gene>
<dbReference type="PANTHER" id="PTHR23431:SF3">
    <property type="entry name" value="DNA-DIRECTED RNA POLYMERASES I, II, AND III SUBUNIT RPABC5"/>
    <property type="match status" value="1"/>
</dbReference>
<evidence type="ECO:0000256" key="4">
    <source>
        <dbReference type="ARBA" id="ARBA00022723"/>
    </source>
</evidence>
<dbReference type="GO" id="GO:0003899">
    <property type="term" value="F:DNA-directed RNA polymerase activity"/>
    <property type="evidence" value="ECO:0007669"/>
    <property type="project" value="InterPro"/>
</dbReference>
<dbReference type="HAMAP" id="MF_00250">
    <property type="entry name" value="RNApol_arch_Rpo10"/>
    <property type="match status" value="1"/>
</dbReference>
<dbReference type="InterPro" id="IPR020789">
    <property type="entry name" value="RNA_pol_suN_Zn-BS"/>
</dbReference>
<sequence>MIIPVRCFTCGKVIGNKWDTYLDLLQADYTEGDALDALGLVRYCCRRMLMTHVDLIEKLLNYNSNFSFFLPPQSSHMCYVCVFCGHTDGTLTPGEWDITLVCHTEFELKSPLWRKVRAVEKLTGSPGTLSCFL</sequence>
<dbReference type="AlphaFoldDB" id="A0A5N5N9W5"/>
<dbReference type="GO" id="GO:0042797">
    <property type="term" value="P:tRNA transcription by RNA polymerase III"/>
    <property type="evidence" value="ECO:0007669"/>
    <property type="project" value="TreeGrafter"/>
</dbReference>
<dbReference type="GO" id="GO:0005666">
    <property type="term" value="C:RNA polymerase III complex"/>
    <property type="evidence" value="ECO:0007669"/>
    <property type="project" value="TreeGrafter"/>
</dbReference>
<reference evidence="9" key="1">
    <citation type="journal article" date="2019" name="Gigascience">
        <title>De novo genome assembly of the endangered Acer yangbiense, a plant species with extremely small populations endemic to Yunnan Province, China.</title>
        <authorList>
            <person name="Yang J."/>
            <person name="Wariss H.M."/>
            <person name="Tao L."/>
            <person name="Zhang R."/>
            <person name="Yun Q."/>
            <person name="Hollingsworth P."/>
            <person name="Dao Z."/>
            <person name="Luo G."/>
            <person name="Guo H."/>
            <person name="Ma Y."/>
            <person name="Sun W."/>
        </authorList>
    </citation>
    <scope>NUCLEOTIDE SEQUENCE [LARGE SCALE GENOMIC DNA]</scope>
    <source>
        <strain evidence="9">cv. br00</strain>
    </source>
</reference>
<dbReference type="GO" id="GO:0006366">
    <property type="term" value="P:transcription by RNA polymerase II"/>
    <property type="evidence" value="ECO:0007669"/>
    <property type="project" value="TreeGrafter"/>
</dbReference>
<keyword evidence="9" id="KW-1185">Reference proteome</keyword>
<evidence type="ECO:0000256" key="2">
    <source>
        <dbReference type="ARBA" id="ARBA00020813"/>
    </source>
</evidence>
<dbReference type="GO" id="GO:0005736">
    <property type="term" value="C:RNA polymerase I complex"/>
    <property type="evidence" value="ECO:0007669"/>
    <property type="project" value="TreeGrafter"/>
</dbReference>
<dbReference type="EMBL" id="VDCV01000003">
    <property type="protein sequence ID" value="KAB5564305.1"/>
    <property type="molecule type" value="Genomic_DNA"/>
</dbReference>
<dbReference type="NCBIfam" id="NF003089">
    <property type="entry name" value="PRK04016.1"/>
    <property type="match status" value="1"/>
</dbReference>
<dbReference type="PROSITE" id="PS01112">
    <property type="entry name" value="RNA_POL_N_8KD"/>
    <property type="match status" value="1"/>
</dbReference>
<accession>A0A5N5N9W5</accession>
<evidence type="ECO:0000256" key="3">
    <source>
        <dbReference type="ARBA" id="ARBA00022478"/>
    </source>
</evidence>
<evidence type="ECO:0000313" key="8">
    <source>
        <dbReference type="EMBL" id="KAB5564305.1"/>
    </source>
</evidence>
<keyword evidence="4" id="KW-0479">Metal-binding</keyword>
<protein>
    <recommendedName>
        <fullName evidence="2">DNA-directed RNA polymerases I, II, and III subunit RPABC5</fullName>
    </recommendedName>
</protein>
<dbReference type="FunFam" id="1.10.10.60:FF:000024">
    <property type="entry name" value="DNA-directed RNA polymerases I, II, and III subunit"/>
    <property type="match status" value="1"/>
</dbReference>
<dbReference type="Gene3D" id="1.10.10.60">
    <property type="entry name" value="Homeodomain-like"/>
    <property type="match status" value="1"/>
</dbReference>
<dbReference type="Proteomes" id="UP000326939">
    <property type="component" value="Chromosome 3"/>
</dbReference>
<dbReference type="PANTHER" id="PTHR23431">
    <property type="entry name" value="DNA-DIRECTED RNA POLYMERASES I, II, AND III SUBUNIT RPABC5 FAMILY MEMBER"/>
    <property type="match status" value="1"/>
</dbReference>
<evidence type="ECO:0000256" key="6">
    <source>
        <dbReference type="ARBA" id="ARBA00023163"/>
    </source>
</evidence>
<name>A0A5N5N9W5_9ROSI</name>
<dbReference type="Pfam" id="PF01194">
    <property type="entry name" value="RNA_pol_N"/>
    <property type="match status" value="1"/>
</dbReference>
<proteinExistence type="inferred from homology"/>
<comment type="caution">
    <text evidence="8">The sequence shown here is derived from an EMBL/GenBank/DDBJ whole genome shotgun (WGS) entry which is preliminary data.</text>
</comment>
<dbReference type="GO" id="GO:0005665">
    <property type="term" value="C:RNA polymerase II, core complex"/>
    <property type="evidence" value="ECO:0007669"/>
    <property type="project" value="TreeGrafter"/>
</dbReference>
<dbReference type="InterPro" id="IPR023580">
    <property type="entry name" value="RNA_pol_su_RPB10"/>
</dbReference>
<keyword evidence="3" id="KW-0240">DNA-directed RNA polymerase</keyword>
<dbReference type="SUPFAM" id="SSF46924">
    <property type="entry name" value="RNA polymerase subunit RPB10"/>
    <property type="match status" value="1"/>
</dbReference>
<comment type="similarity">
    <text evidence="7">Belongs to the archaeal Rpo10/eukaryotic RPB10 RNA polymerase subunit family.</text>
</comment>
<keyword evidence="6" id="KW-0804">Transcription</keyword>
<keyword evidence="5" id="KW-0862">Zinc</keyword>
<dbReference type="GO" id="GO:0008270">
    <property type="term" value="F:zinc ion binding"/>
    <property type="evidence" value="ECO:0007669"/>
    <property type="project" value="InterPro"/>
</dbReference>
<dbReference type="GO" id="GO:0006360">
    <property type="term" value="P:transcription by RNA polymerase I"/>
    <property type="evidence" value="ECO:0007669"/>
    <property type="project" value="TreeGrafter"/>
</dbReference>
<evidence type="ECO:0000256" key="5">
    <source>
        <dbReference type="ARBA" id="ARBA00022833"/>
    </source>
</evidence>
<evidence type="ECO:0000313" key="9">
    <source>
        <dbReference type="Proteomes" id="UP000326939"/>
    </source>
</evidence>
<organism evidence="8 9">
    <name type="scientific">Salix brachista</name>
    <dbReference type="NCBI Taxonomy" id="2182728"/>
    <lineage>
        <taxon>Eukaryota</taxon>
        <taxon>Viridiplantae</taxon>
        <taxon>Streptophyta</taxon>
        <taxon>Embryophyta</taxon>
        <taxon>Tracheophyta</taxon>
        <taxon>Spermatophyta</taxon>
        <taxon>Magnoliopsida</taxon>
        <taxon>eudicotyledons</taxon>
        <taxon>Gunneridae</taxon>
        <taxon>Pentapetalae</taxon>
        <taxon>rosids</taxon>
        <taxon>fabids</taxon>
        <taxon>Malpighiales</taxon>
        <taxon>Salicaceae</taxon>
        <taxon>Saliceae</taxon>
        <taxon>Salix</taxon>
    </lineage>
</organism>
<evidence type="ECO:0000256" key="1">
    <source>
        <dbReference type="ARBA" id="ARBA00004123"/>
    </source>
</evidence>
<evidence type="ECO:0000256" key="7">
    <source>
        <dbReference type="ARBA" id="ARBA00025720"/>
    </source>
</evidence>